<dbReference type="PATRIC" id="fig|1308866.3.peg.428"/>
<evidence type="ECO:0000313" key="1">
    <source>
        <dbReference type="EMBL" id="ENH98121.1"/>
    </source>
</evidence>
<dbReference type="InterPro" id="IPR010461">
    <property type="entry name" value="ComK"/>
</dbReference>
<keyword evidence="2" id="KW-1185">Reference proteome</keyword>
<dbReference type="STRING" id="1308866.J416_02114"/>
<evidence type="ECO:0008006" key="3">
    <source>
        <dbReference type="Google" id="ProtNLM"/>
    </source>
</evidence>
<accession>N4WYL0</accession>
<dbReference type="eggNOG" id="COG4903">
    <property type="taxonomic scope" value="Bacteria"/>
</dbReference>
<dbReference type="Pfam" id="PF06338">
    <property type="entry name" value="ComK"/>
    <property type="match status" value="1"/>
</dbReference>
<protein>
    <recommendedName>
        <fullName evidence="3">Competence protein</fullName>
    </recommendedName>
</protein>
<dbReference type="RefSeq" id="WP_003463698.1">
    <property type="nucleotide sequence ID" value="NZ_APML01000006.1"/>
</dbReference>
<name>N4WYL0_9BACI</name>
<dbReference type="GO" id="GO:0030420">
    <property type="term" value="P:establishment of competence for transformation"/>
    <property type="evidence" value="ECO:0007669"/>
    <property type="project" value="InterPro"/>
</dbReference>
<dbReference type="EMBL" id="APML01000006">
    <property type="protein sequence ID" value="ENH98121.1"/>
    <property type="molecule type" value="Genomic_DNA"/>
</dbReference>
<dbReference type="AlphaFoldDB" id="N4WYL0"/>
<dbReference type="OrthoDB" id="2417337at2"/>
<comment type="caution">
    <text evidence="1">The sequence shown here is derived from an EMBL/GenBank/DDBJ whole genome shotgun (WGS) entry which is preliminary data.</text>
</comment>
<dbReference type="Proteomes" id="UP000012283">
    <property type="component" value="Unassembled WGS sequence"/>
</dbReference>
<reference evidence="1 2" key="1">
    <citation type="submission" date="2013-03" db="EMBL/GenBank/DDBJ databases">
        <title>Draft genome sequence of Gracibacillus halophilus YIM-C55.5, a moderately halophilic and thermophilic organism from the Xiaochaidamu salt lake.</title>
        <authorList>
            <person name="Sugumar T."/>
            <person name="Polireddy D.R."/>
            <person name="Antony A."/>
            <person name="Madhava Y.R."/>
            <person name="Sivakumar N."/>
        </authorList>
    </citation>
    <scope>NUCLEOTIDE SEQUENCE [LARGE SCALE GENOMIC DNA]</scope>
    <source>
        <strain evidence="1 2">YIM-C55.5</strain>
    </source>
</reference>
<evidence type="ECO:0000313" key="2">
    <source>
        <dbReference type="Proteomes" id="UP000012283"/>
    </source>
</evidence>
<organism evidence="1 2">
    <name type="scientific">Gracilibacillus halophilus YIM-C55.5</name>
    <dbReference type="NCBI Taxonomy" id="1308866"/>
    <lineage>
        <taxon>Bacteria</taxon>
        <taxon>Bacillati</taxon>
        <taxon>Bacillota</taxon>
        <taxon>Bacilli</taxon>
        <taxon>Bacillales</taxon>
        <taxon>Bacillaceae</taxon>
        <taxon>Gracilibacillus</taxon>
    </lineage>
</organism>
<gene>
    <name evidence="1" type="ORF">J416_02114</name>
</gene>
<sequence>MTTIYRITDKTLAILPKRDVHVRTEIIEMEQEIDHTSAPFQIIKENCIHYGANYEGRKKSVQHHLDFHQKTPIPMAVSKGLYAIPTESPHNYDCSWLFFHGIKDTFLQPDGLPAVRLINERILNIDISLYTLQTQYDRAGMCKVVFEQLDE</sequence>
<proteinExistence type="predicted"/>